<organism evidence="1 2">
    <name type="scientific">Peptoniphilus duerdenii ATCC BAA-1640</name>
    <dbReference type="NCBI Taxonomy" id="862517"/>
    <lineage>
        <taxon>Bacteria</taxon>
        <taxon>Bacillati</taxon>
        <taxon>Bacillota</taxon>
        <taxon>Tissierellia</taxon>
        <taxon>Tissierellales</taxon>
        <taxon>Peptoniphilaceae</taxon>
        <taxon>Peptoniphilus</taxon>
    </lineage>
</organism>
<comment type="caution">
    <text evidence="1">The sequence shown here is derived from an EMBL/GenBank/DDBJ whole genome shotgun (WGS) entry which is preliminary data.</text>
</comment>
<accession>E0NNA4</accession>
<protein>
    <submittedName>
        <fullName evidence="1">Uncharacterized protein</fullName>
    </submittedName>
</protein>
<dbReference type="STRING" id="862517.HMPREF9225_1643"/>
<dbReference type="OrthoDB" id="2063617at2"/>
<keyword evidence="2" id="KW-1185">Reference proteome</keyword>
<dbReference type="Pfam" id="PF20765">
    <property type="entry name" value="Phage_tail_terminator_8"/>
    <property type="match status" value="1"/>
</dbReference>
<dbReference type="HOGENOM" id="CLU_120942_0_0_9"/>
<proteinExistence type="predicted"/>
<dbReference type="AlphaFoldDB" id="E0NNA4"/>
<reference evidence="1 2" key="1">
    <citation type="submission" date="2010-07" db="EMBL/GenBank/DDBJ databases">
        <authorList>
            <person name="Muzny D."/>
            <person name="Qin X."/>
            <person name="Deng J."/>
            <person name="Jiang H."/>
            <person name="Liu Y."/>
            <person name="Qu J."/>
            <person name="Song X.-Z."/>
            <person name="Zhang L."/>
            <person name="Thornton R."/>
            <person name="Coyle M."/>
            <person name="Francisco L."/>
            <person name="Jackson L."/>
            <person name="Javaid M."/>
            <person name="Korchina V."/>
            <person name="Kovar C."/>
            <person name="Mata R."/>
            <person name="Mathew T."/>
            <person name="Ngo R."/>
            <person name="Nguyen L."/>
            <person name="Nguyen N."/>
            <person name="Okwuonu G."/>
            <person name="Ongeri F."/>
            <person name="Pham C."/>
            <person name="Simmons D."/>
            <person name="Wilczek-Boney K."/>
            <person name="Hale W."/>
            <person name="Jakkamsetti A."/>
            <person name="Pham P."/>
            <person name="Ruth R."/>
            <person name="San Lucas F."/>
            <person name="Warren J."/>
            <person name="Zhang J."/>
            <person name="Zhao Z."/>
            <person name="Zhou C."/>
            <person name="Zhu D."/>
            <person name="Lee S."/>
            <person name="Bess C."/>
            <person name="Blankenburg K."/>
            <person name="Forbes L."/>
            <person name="Fu Q."/>
            <person name="Gubbala S."/>
            <person name="Hirani K."/>
            <person name="Jayaseelan J.C."/>
            <person name="Lara F."/>
            <person name="Munidasa M."/>
            <person name="Palculict T."/>
            <person name="Patil S."/>
            <person name="Pu L.-L."/>
            <person name="Saada N."/>
            <person name="Tang L."/>
            <person name="Weissenberger G."/>
            <person name="Zhu Y."/>
            <person name="Hemphill L."/>
            <person name="Shang Y."/>
            <person name="Youmans B."/>
            <person name="Ayvaz T."/>
            <person name="Ross M."/>
            <person name="Santibanez J."/>
            <person name="Aqrawi P."/>
            <person name="Gross S."/>
            <person name="Joshi V."/>
            <person name="Fowler G."/>
            <person name="Nazareth L."/>
            <person name="Reid J."/>
            <person name="Worley K."/>
            <person name="Petrosino J."/>
            <person name="Highlander S."/>
            <person name="Gibbs R."/>
        </authorList>
    </citation>
    <scope>NUCLEOTIDE SEQUENCE [LARGE SCALE GENOMIC DNA]</scope>
    <source>
        <strain evidence="1 2">ATCC BAA-1640</strain>
    </source>
</reference>
<evidence type="ECO:0000313" key="1">
    <source>
        <dbReference type="EMBL" id="EFM24777.1"/>
    </source>
</evidence>
<name>E0NNA4_9FIRM</name>
<dbReference type="InterPro" id="IPR049254">
    <property type="entry name" value="Phage_tail_terminator"/>
</dbReference>
<dbReference type="Proteomes" id="UP000003280">
    <property type="component" value="Unassembled WGS sequence"/>
</dbReference>
<evidence type="ECO:0000313" key="2">
    <source>
        <dbReference type="Proteomes" id="UP000003280"/>
    </source>
</evidence>
<dbReference type="RefSeq" id="WP_008902418.1">
    <property type="nucleotide sequence ID" value="NZ_GL397071.1"/>
</dbReference>
<gene>
    <name evidence="1" type="ORF">HMPREF9225_1643</name>
</gene>
<sequence>MIQLLDAVIKRVDELFPYTNIYIRDVPQGLVEPCFFITIVNTDVKVDFMKRYRVDSLVNIVYLDQRADAFLKEEIEQKLLYGTRNIRLESGGVYGFEPNSKTGDTEVNFTINYRYHTKEEIPKDPFMMVENIIHYTEEKPYRNATKKVNPGMWELKK</sequence>
<dbReference type="EMBL" id="AEEH01000048">
    <property type="protein sequence ID" value="EFM24777.1"/>
    <property type="molecule type" value="Genomic_DNA"/>
</dbReference>